<gene>
    <name evidence="1" type="ORF">Tco_0802628</name>
</gene>
<proteinExistence type="predicted"/>
<dbReference type="EMBL" id="BQNB010011826">
    <property type="protein sequence ID" value="GJS95660.1"/>
    <property type="molecule type" value="Genomic_DNA"/>
</dbReference>
<reference evidence="1" key="1">
    <citation type="journal article" date="2022" name="Int. J. Mol. Sci.">
        <title>Draft Genome of Tanacetum Coccineum: Genomic Comparison of Closely Related Tanacetum-Family Plants.</title>
        <authorList>
            <person name="Yamashiro T."/>
            <person name="Shiraishi A."/>
            <person name="Nakayama K."/>
            <person name="Satake H."/>
        </authorList>
    </citation>
    <scope>NUCLEOTIDE SEQUENCE</scope>
</reference>
<comment type="caution">
    <text evidence="1">The sequence shown here is derived from an EMBL/GenBank/DDBJ whole genome shotgun (WGS) entry which is preliminary data.</text>
</comment>
<organism evidence="1 2">
    <name type="scientific">Tanacetum coccineum</name>
    <dbReference type="NCBI Taxonomy" id="301880"/>
    <lineage>
        <taxon>Eukaryota</taxon>
        <taxon>Viridiplantae</taxon>
        <taxon>Streptophyta</taxon>
        <taxon>Embryophyta</taxon>
        <taxon>Tracheophyta</taxon>
        <taxon>Spermatophyta</taxon>
        <taxon>Magnoliopsida</taxon>
        <taxon>eudicotyledons</taxon>
        <taxon>Gunneridae</taxon>
        <taxon>Pentapetalae</taxon>
        <taxon>asterids</taxon>
        <taxon>campanulids</taxon>
        <taxon>Asterales</taxon>
        <taxon>Asteraceae</taxon>
        <taxon>Asteroideae</taxon>
        <taxon>Anthemideae</taxon>
        <taxon>Anthemidinae</taxon>
        <taxon>Tanacetum</taxon>
    </lineage>
</organism>
<evidence type="ECO:0000313" key="2">
    <source>
        <dbReference type="Proteomes" id="UP001151760"/>
    </source>
</evidence>
<keyword evidence="2" id="KW-1185">Reference proteome</keyword>
<reference evidence="1" key="2">
    <citation type="submission" date="2022-01" db="EMBL/GenBank/DDBJ databases">
        <authorList>
            <person name="Yamashiro T."/>
            <person name="Shiraishi A."/>
            <person name="Satake H."/>
            <person name="Nakayama K."/>
        </authorList>
    </citation>
    <scope>NUCLEOTIDE SEQUENCE</scope>
</reference>
<dbReference type="Proteomes" id="UP001151760">
    <property type="component" value="Unassembled WGS sequence"/>
</dbReference>
<protein>
    <submittedName>
        <fullName evidence="1">Uncharacterized protein</fullName>
    </submittedName>
</protein>
<sequence length="121" mass="14369">METPRSEFQLERMEYCSMYFHQLPASRNTTYEKRGKLRLSCLMAIPKEHMIMIIMELDDANRIGKPSELFAMEHMMERRKRRFSVTQHETGKSKKVIRLGFADNDIGIVNWGEHTCEELKK</sequence>
<evidence type="ECO:0000313" key="1">
    <source>
        <dbReference type="EMBL" id="GJS95660.1"/>
    </source>
</evidence>
<name>A0ABQ5A072_9ASTR</name>
<accession>A0ABQ5A072</accession>